<evidence type="ECO:0000259" key="1">
    <source>
        <dbReference type="Pfam" id="PF01926"/>
    </source>
</evidence>
<evidence type="ECO:0000313" key="3">
    <source>
        <dbReference type="Proteomes" id="UP000027222"/>
    </source>
</evidence>
<dbReference type="Gene3D" id="3.40.50.300">
    <property type="entry name" value="P-loop containing nucleotide triphosphate hydrolases"/>
    <property type="match status" value="1"/>
</dbReference>
<feature type="non-terminal residue" evidence="2">
    <location>
        <position position="182"/>
    </location>
</feature>
<dbReference type="HOGENOM" id="CLU_018003_0_1_1"/>
<keyword evidence="3" id="KW-1185">Reference proteome</keyword>
<dbReference type="InterPro" id="IPR027417">
    <property type="entry name" value="P-loop_NTPase"/>
</dbReference>
<sequence>VMGPTGAGKSTFINALLQDNSMKVGNKLKSCTSDLAPTSIRFPGFPSLEPFELVIVDTPGFDDTFETDEEILRRIAEYLKDAHMDEKLLGGVIYLHDVSIDRFTGTARRNLEMFEHLCGEDALCKVFLGTTKWSVLVKPEIASSHEEELVHEYWSPLITKGSNVRRFEDTYESAKGFIDAIL</sequence>
<dbReference type="InterPro" id="IPR006073">
    <property type="entry name" value="GTP-bd"/>
</dbReference>
<dbReference type="Proteomes" id="UP000027222">
    <property type="component" value="Unassembled WGS sequence"/>
</dbReference>
<name>A0A067TID1_GALM3</name>
<gene>
    <name evidence="2" type="ORF">GALMADRAFT_45528</name>
</gene>
<feature type="non-terminal residue" evidence="2">
    <location>
        <position position="1"/>
    </location>
</feature>
<evidence type="ECO:0000313" key="2">
    <source>
        <dbReference type="EMBL" id="KDR82107.1"/>
    </source>
</evidence>
<dbReference type="OrthoDB" id="8954335at2759"/>
<dbReference type="AlphaFoldDB" id="A0A067TID1"/>
<protein>
    <recommendedName>
        <fullName evidence="1">G domain-containing protein</fullName>
    </recommendedName>
</protein>
<feature type="domain" description="G" evidence="1">
    <location>
        <begin position="1"/>
        <end position="76"/>
    </location>
</feature>
<dbReference type="GO" id="GO:0005525">
    <property type="term" value="F:GTP binding"/>
    <property type="evidence" value="ECO:0007669"/>
    <property type="project" value="InterPro"/>
</dbReference>
<organism evidence="2 3">
    <name type="scientific">Galerina marginata (strain CBS 339.88)</name>
    <dbReference type="NCBI Taxonomy" id="685588"/>
    <lineage>
        <taxon>Eukaryota</taxon>
        <taxon>Fungi</taxon>
        <taxon>Dikarya</taxon>
        <taxon>Basidiomycota</taxon>
        <taxon>Agaricomycotina</taxon>
        <taxon>Agaricomycetes</taxon>
        <taxon>Agaricomycetidae</taxon>
        <taxon>Agaricales</taxon>
        <taxon>Agaricineae</taxon>
        <taxon>Strophariaceae</taxon>
        <taxon>Galerina</taxon>
    </lineage>
</organism>
<proteinExistence type="predicted"/>
<dbReference type="EMBL" id="KL142370">
    <property type="protein sequence ID" value="KDR82107.1"/>
    <property type="molecule type" value="Genomic_DNA"/>
</dbReference>
<accession>A0A067TID1</accession>
<dbReference type="SUPFAM" id="SSF52540">
    <property type="entry name" value="P-loop containing nucleoside triphosphate hydrolases"/>
    <property type="match status" value="1"/>
</dbReference>
<reference evidence="3" key="1">
    <citation type="journal article" date="2014" name="Proc. Natl. Acad. Sci. U.S.A.">
        <title>Extensive sampling of basidiomycete genomes demonstrates inadequacy of the white-rot/brown-rot paradigm for wood decay fungi.</title>
        <authorList>
            <person name="Riley R."/>
            <person name="Salamov A.A."/>
            <person name="Brown D.W."/>
            <person name="Nagy L.G."/>
            <person name="Floudas D."/>
            <person name="Held B.W."/>
            <person name="Levasseur A."/>
            <person name="Lombard V."/>
            <person name="Morin E."/>
            <person name="Otillar R."/>
            <person name="Lindquist E.A."/>
            <person name="Sun H."/>
            <person name="LaButti K.M."/>
            <person name="Schmutz J."/>
            <person name="Jabbour D."/>
            <person name="Luo H."/>
            <person name="Baker S.E."/>
            <person name="Pisabarro A.G."/>
            <person name="Walton J.D."/>
            <person name="Blanchette R.A."/>
            <person name="Henrissat B."/>
            <person name="Martin F."/>
            <person name="Cullen D."/>
            <person name="Hibbett D.S."/>
            <person name="Grigoriev I.V."/>
        </authorList>
    </citation>
    <scope>NUCLEOTIDE SEQUENCE [LARGE SCALE GENOMIC DNA]</scope>
    <source>
        <strain evidence="3">CBS 339.88</strain>
    </source>
</reference>
<dbReference type="Pfam" id="PF01926">
    <property type="entry name" value="MMR_HSR1"/>
    <property type="match status" value="1"/>
</dbReference>